<protein>
    <submittedName>
        <fullName evidence="3">Metallophosphoesterase</fullName>
    </submittedName>
</protein>
<evidence type="ECO:0000259" key="1">
    <source>
        <dbReference type="Pfam" id="PF00149"/>
    </source>
</evidence>
<dbReference type="EMBL" id="BAABCA010000006">
    <property type="protein sequence ID" value="GAA4238696.1"/>
    <property type="molecule type" value="Genomic_DNA"/>
</dbReference>
<dbReference type="Pfam" id="PF00149">
    <property type="entry name" value="Metallophos"/>
    <property type="match status" value="1"/>
</dbReference>
<evidence type="ECO:0000259" key="2">
    <source>
        <dbReference type="Pfam" id="PF03865"/>
    </source>
</evidence>
<evidence type="ECO:0000313" key="4">
    <source>
        <dbReference type="Proteomes" id="UP001501496"/>
    </source>
</evidence>
<proteinExistence type="predicted"/>
<organism evidence="3 4">
    <name type="scientific">Postechiella marina</name>
    <dbReference type="NCBI Taxonomy" id="943941"/>
    <lineage>
        <taxon>Bacteria</taxon>
        <taxon>Pseudomonadati</taxon>
        <taxon>Bacteroidota</taxon>
        <taxon>Flavobacteriia</taxon>
        <taxon>Flavobacteriales</taxon>
        <taxon>Flavobacteriaceae</taxon>
        <taxon>Postechiella</taxon>
    </lineage>
</organism>
<dbReference type="InterPro" id="IPR005565">
    <property type="entry name" value="Hemolysn_activator_HlyB_C"/>
</dbReference>
<reference evidence="4" key="1">
    <citation type="journal article" date="2019" name="Int. J. Syst. Evol. Microbiol.">
        <title>The Global Catalogue of Microorganisms (GCM) 10K type strain sequencing project: providing services to taxonomists for standard genome sequencing and annotation.</title>
        <authorList>
            <consortium name="The Broad Institute Genomics Platform"/>
            <consortium name="The Broad Institute Genome Sequencing Center for Infectious Disease"/>
            <person name="Wu L."/>
            <person name="Ma J."/>
        </authorList>
    </citation>
    <scope>NUCLEOTIDE SEQUENCE [LARGE SCALE GENOMIC DNA]</scope>
    <source>
        <strain evidence="4">JCM 17630</strain>
    </source>
</reference>
<keyword evidence="4" id="KW-1185">Reference proteome</keyword>
<dbReference type="Gene3D" id="3.60.21.10">
    <property type="match status" value="1"/>
</dbReference>
<dbReference type="SUPFAM" id="SSF56300">
    <property type="entry name" value="Metallo-dependent phosphatases"/>
    <property type="match status" value="1"/>
</dbReference>
<dbReference type="Proteomes" id="UP001501496">
    <property type="component" value="Unassembled WGS sequence"/>
</dbReference>
<gene>
    <name evidence="3" type="ORF">GCM10022291_30180</name>
</gene>
<comment type="caution">
    <text evidence="3">The sequence shown here is derived from an EMBL/GenBank/DDBJ whole genome shotgun (WGS) entry which is preliminary data.</text>
</comment>
<sequence length="1251" mass="141674">MILFVNGYFCITLINIPIMIKRLRYILLSFLVFFINACATYKTQINSTVSNVFPNKEISHSFYLIGDAGNSPIGSSSKGLSAFKSELLKASENSTALFLGDNIYPKGMPAESEKGYEFAEYQLKIQTEAVKGFKGETIFIPGNHDWYSNGVKGLKRQEKYIEEALGKNTFLPEDGCPIEKVEISDDVIMIIVDSEWYLTNWDKHPTINDDCEIKTREKFFLELESEIKKARGKTTVIALHHPMFSNGPHGGQYDFSSHMKPLPVLGTLKNVLRKTTGVSPADIQNKKYNTLKKRVVTLAQENDKVIFVSGHEHSLQYLVHDNLPQIISGAGSKSTTTRNVSGDFSSSKPGYARLDVFKDGSSFVRFFEAETGEVLFQKEVISSSKKKDYAPFKAFQNEKLASVYSDNEIDKSKFYKSLWGDRYRNFYGTKVKAPTVNLDTLFGGLEPTRKGGGHQSKSLQLKDKNGRRYVMRAIRKSATVYLQAMAFKDQYIEGQFEGTATESLLLDFYTGSHPYAPFTTGILSDALDLYHTNPVLYYVPKQAALTNFNDDFGDELYMIEEHVSDGHGNQKSFGFSNTIESTDNLMKKLRKDEKYMVDDIVYLRARLFDMVIGDWDRHVDQWRWAEFKEDGKVIYKAIPRDRDQAFSIMGDGALMAVATRIMPALKLMEGFNNDMRNVKGFNSSPYSLDMTLLNETTKAEWEAQVAFIQKNLTEEVIDRALQEFPKEVQDKTVAKIKATLLSRLKNLPRIANEYYDILNNFAVITGTDKDDLFEIERLQNGATKIIVSRIKKGEKSTVFFEKTYSKKDTKEIWIYGLDDDDEFKVFGNGDKYIKVRIIGGQNNDTYTLDNGNRVKFYDFKSKKNTITTNNGTQKLTDDYETNIYDFTKFKTSTNQFTPLLGANPDDGFKLGFLNILTNYGFERNPFSSQHTFAASYYFATSGYDFEYTGEFAHVVGKWNLGLNAKYTSSNYSINFFGFGNSTPNREAESNDGFDVDLDYNRVKYSTITFAPSLNWRGELGGHFKLGVSYESIEVEETSNRFINTFYTENGEENQEDFAGISGKYVFSNKDNEAYPTIGMQTGIEVGYKTNLDESRAFGYIIPELGFDYKLEPSGQLVLATMAKAHVIFGDDFEFYQSASIGGNDGLRGYRNQRFSGESSFYQSTDIRLNLRKIKTGLLPLNIGVYGGFDYGRVWVDNDLVLEDNLLYNSNSWNTSVGGGIFANAADILTLNLSAFHSDDGLRLAFKLGFGF</sequence>
<dbReference type="Pfam" id="PF03865">
    <property type="entry name" value="ShlB"/>
    <property type="match status" value="1"/>
</dbReference>
<accession>A0ABP8CFN7</accession>
<feature type="domain" description="Haemolysin activator HlyB C-terminal" evidence="2">
    <location>
        <begin position="1138"/>
        <end position="1195"/>
    </location>
</feature>
<dbReference type="InterPro" id="IPR004843">
    <property type="entry name" value="Calcineurin-like_PHP"/>
</dbReference>
<evidence type="ECO:0000313" key="3">
    <source>
        <dbReference type="EMBL" id="GAA4238696.1"/>
    </source>
</evidence>
<feature type="domain" description="Calcineurin-like phosphoesterase" evidence="1">
    <location>
        <begin position="64"/>
        <end position="313"/>
    </location>
</feature>
<dbReference type="InterPro" id="IPR029052">
    <property type="entry name" value="Metallo-depent_PP-like"/>
</dbReference>
<name>A0ABP8CFN7_9FLAO</name>